<keyword evidence="1" id="KW-0175">Coiled coil</keyword>
<name>A0AA88U9P4_9ASTE</name>
<protein>
    <submittedName>
        <fullName evidence="2">Uncharacterized protein</fullName>
    </submittedName>
</protein>
<evidence type="ECO:0000313" key="3">
    <source>
        <dbReference type="Proteomes" id="UP001187471"/>
    </source>
</evidence>
<dbReference type="PANTHER" id="PTHR23082">
    <property type="entry name" value="TRANSCRIPTION INITIATION FACTOR IIIC TFIIIC , POLYPEPTIDE 3-RELATED"/>
    <property type="match status" value="1"/>
</dbReference>
<feature type="coiled-coil region" evidence="1">
    <location>
        <begin position="112"/>
        <end position="154"/>
    </location>
</feature>
<dbReference type="InterPro" id="IPR039340">
    <property type="entry name" value="Tfc4/TFIIIC-102/Sfc4"/>
</dbReference>
<dbReference type="GO" id="GO:0000127">
    <property type="term" value="C:transcription factor TFIIIC complex"/>
    <property type="evidence" value="ECO:0007669"/>
    <property type="project" value="TreeGrafter"/>
</dbReference>
<dbReference type="Proteomes" id="UP001187471">
    <property type="component" value="Unassembled WGS sequence"/>
</dbReference>
<organism evidence="2 3">
    <name type="scientific">Escallonia rubra</name>
    <dbReference type="NCBI Taxonomy" id="112253"/>
    <lineage>
        <taxon>Eukaryota</taxon>
        <taxon>Viridiplantae</taxon>
        <taxon>Streptophyta</taxon>
        <taxon>Embryophyta</taxon>
        <taxon>Tracheophyta</taxon>
        <taxon>Spermatophyta</taxon>
        <taxon>Magnoliopsida</taxon>
        <taxon>eudicotyledons</taxon>
        <taxon>Gunneridae</taxon>
        <taxon>Pentapetalae</taxon>
        <taxon>asterids</taxon>
        <taxon>campanulids</taxon>
        <taxon>Escalloniales</taxon>
        <taxon>Escalloniaceae</taxon>
        <taxon>Escallonia</taxon>
    </lineage>
</organism>
<dbReference type="PANTHER" id="PTHR23082:SF0">
    <property type="entry name" value="GENERAL TRANSCRIPTION FACTOR 3C POLYPEPTIDE 3"/>
    <property type="match status" value="1"/>
</dbReference>
<comment type="caution">
    <text evidence="2">The sequence shown here is derived from an EMBL/GenBank/DDBJ whole genome shotgun (WGS) entry which is preliminary data.</text>
</comment>
<evidence type="ECO:0000313" key="2">
    <source>
        <dbReference type="EMBL" id="KAK2975643.1"/>
    </source>
</evidence>
<evidence type="ECO:0000256" key="1">
    <source>
        <dbReference type="SAM" id="Coils"/>
    </source>
</evidence>
<sequence>MHKLEDTVEARLTLASLLLEEDKDDEAISVLSPPTNSESKFDQNSDSTKPWWLDGKIRLKLSQVYKAKGLLEAFVDAIFPSVRESLFLESIQQKMLPKKWVKRSNGENCCLKNREKEEKREATRSIDPLQEETYKRAAARAKKLLQKKELLREEKRVAALAAGVDWKSDDSDDESPRPRDLISRFSAKNIMSFSHENRCSTLQPSPD</sequence>
<accession>A0AA88U9P4</accession>
<dbReference type="GO" id="GO:0006383">
    <property type="term" value="P:transcription by RNA polymerase III"/>
    <property type="evidence" value="ECO:0007669"/>
    <property type="project" value="InterPro"/>
</dbReference>
<proteinExistence type="predicted"/>
<gene>
    <name evidence="2" type="ORF">RJ640_021088</name>
</gene>
<reference evidence="2" key="1">
    <citation type="submission" date="2022-12" db="EMBL/GenBank/DDBJ databases">
        <title>Draft genome assemblies for two species of Escallonia (Escalloniales).</title>
        <authorList>
            <person name="Chanderbali A."/>
            <person name="Dervinis C."/>
            <person name="Anghel I."/>
            <person name="Soltis D."/>
            <person name="Soltis P."/>
            <person name="Zapata F."/>
        </authorList>
    </citation>
    <scope>NUCLEOTIDE SEQUENCE</scope>
    <source>
        <strain evidence="2">UCBG92.1500</strain>
        <tissue evidence="2">Leaf</tissue>
    </source>
</reference>
<dbReference type="EMBL" id="JAVXUO010002170">
    <property type="protein sequence ID" value="KAK2975643.1"/>
    <property type="molecule type" value="Genomic_DNA"/>
</dbReference>
<keyword evidence="3" id="KW-1185">Reference proteome</keyword>
<dbReference type="AlphaFoldDB" id="A0AA88U9P4"/>